<gene>
    <name evidence="1" type="ORF">C5Y98_04535</name>
</gene>
<comment type="caution">
    <text evidence="1">The sequence shown here is derived from an EMBL/GenBank/DDBJ whole genome shotgun (WGS) entry which is preliminary data.</text>
</comment>
<proteinExistence type="predicted"/>
<accession>A0A2S8G965</accession>
<dbReference type="Proteomes" id="UP000239388">
    <property type="component" value="Unassembled WGS sequence"/>
</dbReference>
<evidence type="ECO:0000313" key="2">
    <source>
        <dbReference type="Proteomes" id="UP000239388"/>
    </source>
</evidence>
<evidence type="ECO:0008006" key="3">
    <source>
        <dbReference type="Google" id="ProtNLM"/>
    </source>
</evidence>
<dbReference type="EMBL" id="PUIB01000007">
    <property type="protein sequence ID" value="PQO40850.1"/>
    <property type="molecule type" value="Genomic_DNA"/>
</dbReference>
<dbReference type="OrthoDB" id="289566at2"/>
<organism evidence="1 2">
    <name type="scientific">Blastopirellula marina</name>
    <dbReference type="NCBI Taxonomy" id="124"/>
    <lineage>
        <taxon>Bacteria</taxon>
        <taxon>Pseudomonadati</taxon>
        <taxon>Planctomycetota</taxon>
        <taxon>Planctomycetia</taxon>
        <taxon>Pirellulales</taxon>
        <taxon>Pirellulaceae</taxon>
        <taxon>Blastopirellula</taxon>
    </lineage>
</organism>
<evidence type="ECO:0000313" key="1">
    <source>
        <dbReference type="EMBL" id="PQO40850.1"/>
    </source>
</evidence>
<dbReference type="InterPro" id="IPR022789">
    <property type="entry name" value="ParD"/>
</dbReference>
<dbReference type="Gene3D" id="6.10.10.120">
    <property type="entry name" value="Antitoxin ParD1-like"/>
    <property type="match status" value="1"/>
</dbReference>
<sequence length="76" mass="8492">MIHEFPPDLEQQLQAQMATGRYRSEVDLIREALNALGQQSEDLAAVEAGLDDLNEGRVRSLTDVASEIRQKHGWSS</sequence>
<reference evidence="1 2" key="1">
    <citation type="submission" date="2018-02" db="EMBL/GenBank/DDBJ databases">
        <title>Comparative genomes isolates from brazilian mangrove.</title>
        <authorList>
            <person name="Araujo J.E."/>
            <person name="Taketani R.G."/>
            <person name="Silva M.C.P."/>
            <person name="Loureco M.V."/>
            <person name="Andreote F.D."/>
        </authorList>
    </citation>
    <scope>NUCLEOTIDE SEQUENCE [LARGE SCALE GENOMIC DNA]</scope>
    <source>
        <strain evidence="1 2">NAP PRIS-MGV</strain>
    </source>
</reference>
<name>A0A2S8G965_9BACT</name>
<dbReference type="InterPro" id="IPR038296">
    <property type="entry name" value="ParD_sf"/>
</dbReference>
<dbReference type="Pfam" id="PF03693">
    <property type="entry name" value="ParD_antitoxin"/>
    <property type="match status" value="1"/>
</dbReference>
<dbReference type="RefSeq" id="WP_105352022.1">
    <property type="nucleotide sequence ID" value="NZ_PUIB01000007.1"/>
</dbReference>
<protein>
    <recommendedName>
        <fullName evidence="3">Type II toxin-antitoxin system ParD family antitoxin</fullName>
    </recommendedName>
</protein>
<dbReference type="AlphaFoldDB" id="A0A2S8G965"/>